<sequence length="167" mass="19192">MEIRKSRPEELEAIMSVYAHARKFMAEHGNAGQWGTTFPPQILIEKDIQEQRHYVCVENEKITGVFYFAEEEDLTYSVIENGTWLNDRPYAVIHRIASAEGAKGVATFCINWAYEQTGNIRIDTHENNVPMQKLLNKLGFTSCGKIYVEDGSPRIAFQKCERPLYLD</sequence>
<reference evidence="2 3" key="1">
    <citation type="submission" date="2016-11" db="EMBL/GenBank/DDBJ databases">
        <authorList>
            <person name="Jaros S."/>
            <person name="Januszkiewicz K."/>
            <person name="Wedrychowicz H."/>
        </authorList>
    </citation>
    <scope>NUCLEOTIDE SEQUENCE [LARGE SCALE GENOMIC DNA]</scope>
    <source>
        <strain evidence="2 3">DSM 15480</strain>
    </source>
</reference>
<dbReference type="Gene3D" id="3.40.630.30">
    <property type="match status" value="1"/>
</dbReference>
<proteinExistence type="predicted"/>
<dbReference type="STRING" id="1121950.SAMN02745243_03406"/>
<protein>
    <recommendedName>
        <fullName evidence="1">N-acetyltransferase domain-containing protein</fullName>
    </recommendedName>
</protein>
<feature type="domain" description="N-acetyltransferase" evidence="1">
    <location>
        <begin position="1"/>
        <end position="167"/>
    </location>
</feature>
<dbReference type="PROSITE" id="PS51186">
    <property type="entry name" value="GNAT"/>
    <property type="match status" value="1"/>
</dbReference>
<name>A0A1M6U5L1_9FIRM</name>
<evidence type="ECO:0000313" key="2">
    <source>
        <dbReference type="EMBL" id="SHK64431.1"/>
    </source>
</evidence>
<dbReference type="EMBL" id="FQZY01000067">
    <property type="protein sequence ID" value="SHK64431.1"/>
    <property type="molecule type" value="Genomic_DNA"/>
</dbReference>
<keyword evidence="3" id="KW-1185">Reference proteome</keyword>
<dbReference type="AlphaFoldDB" id="A0A1M6U5L1"/>
<dbReference type="GO" id="GO:0016747">
    <property type="term" value="F:acyltransferase activity, transferring groups other than amino-acyl groups"/>
    <property type="evidence" value="ECO:0007669"/>
    <property type="project" value="InterPro"/>
</dbReference>
<accession>A0A1M6U5L1</accession>
<evidence type="ECO:0000313" key="3">
    <source>
        <dbReference type="Proteomes" id="UP000184301"/>
    </source>
</evidence>
<dbReference type="SUPFAM" id="SSF55729">
    <property type="entry name" value="Acyl-CoA N-acyltransferases (Nat)"/>
    <property type="match status" value="1"/>
</dbReference>
<gene>
    <name evidence="2" type="ORF">SAMN02745243_03406</name>
</gene>
<dbReference type="Proteomes" id="UP000184301">
    <property type="component" value="Unassembled WGS sequence"/>
</dbReference>
<organism evidence="2 3">
    <name type="scientific">Hespellia stercorisuis DSM 15480</name>
    <dbReference type="NCBI Taxonomy" id="1121950"/>
    <lineage>
        <taxon>Bacteria</taxon>
        <taxon>Bacillati</taxon>
        <taxon>Bacillota</taxon>
        <taxon>Clostridia</taxon>
        <taxon>Lachnospirales</taxon>
        <taxon>Lachnospiraceae</taxon>
        <taxon>Hespellia</taxon>
    </lineage>
</organism>
<dbReference type="OrthoDB" id="9796381at2"/>
<dbReference type="InterPro" id="IPR000182">
    <property type="entry name" value="GNAT_dom"/>
</dbReference>
<evidence type="ECO:0000259" key="1">
    <source>
        <dbReference type="PROSITE" id="PS51186"/>
    </source>
</evidence>
<dbReference type="RefSeq" id="WP_073112669.1">
    <property type="nucleotide sequence ID" value="NZ_FQZY01000067.1"/>
</dbReference>
<dbReference type="InterPro" id="IPR016181">
    <property type="entry name" value="Acyl_CoA_acyltransferase"/>
</dbReference>